<dbReference type="InterPro" id="IPR031778">
    <property type="entry name" value="Sortilin_N"/>
</dbReference>
<dbReference type="SUPFAM" id="SSF50939">
    <property type="entry name" value="Sialidases"/>
    <property type="match status" value="2"/>
</dbReference>
<sequence length="1100" mass="120946">MRISLSILVCFVLASTALWAQKDKKAPAPSVPAKPEKPTVHQSSTYSGLSLRSIGPAVTSGRVSDFAVNPRNPAEYYVATSSGGVWKTNNAGTTWLPIFDGQGSYSIGCVALDPSNPATVWVGSGENNNQRAVSYGDGVYKSENGGKTWRNMGLKNSEHIANVVVDPSNSNTVYVAAYGPVWSDGGDRGVYKSTDGGETWTNVKSVSAYTGCSNLIMDPRNPLVLYAAFHQRQRKVYTYIGGGPESALYKTTDGGATWKKLDGLPGGDVGRIGIDLSPVNPDYVYAVVEAPEGKGGVYRSTDRGASWEKMSGVFTSGNYYQELTCDPRDVDRIFITDTYYKVSDDGGKTVRNLGEINKHIDNHCIWIDPSNTNHLRVGCDGGIYESWDFAKSWEFKHNLPVTQFYKVATDNGLPFYHVHGGTQDNLSLGGPSRTTSDNGITNADWYVTSTGDGFETQVDQTNPDIIYAQSQYGGLSRFDRKSGQSVFIKPLEGENEPALRWNWDAPLTISIFSPTRLYFGANKVFRTDDRGNSWKVISPDLTRGLDRNKLEIMGKVWSVDAIAKNGSTDIYGQTTSIAESAVDEKTLWVGTDDGLLWITRDGGSNWEKMDKLPGVPENSYVHQVIASRHDKNSAYVCFNHHRYGDFKPYLLKTSDGGKTWKSISATLPERGSVYSIAEDHVDPNLLFCGTEFGLFFTQNGGETWIQLKSGLPTIAVRDLDIQRRENDLVLATFGRGFYVLDDYSPLRNLKTETFDQAAIIFPVKDALMFVPNKPLGLRDKGHLGSSYYATPNPPVGAVFTYWLKEDIKTLKAKRQEAEKAKFDKKEPVYYPDIEALRKEDEQPEPYLLFTIADADGDIVRHLKASASKGLKRIVWDFRYNTIAPVLGRYKPAPDQLFGGEETGQLALPGTYSVSLSKYEDGVLTSIAGPVKFNCKALNNVTLPATDLPAYADFVAKVASLGKALSATNNIRGDLSGQLNAIQTAIQEMPAPPQDLLQKAYALQRRLNAVTLQLNGDATRGRREFEAPSSINDRLGYAQNVMWSTTSAPTQSAIDNYNIAAKQFKPVLNELKAIASEVTELGKQLDVKGAPATPGRWPSWE</sequence>
<dbReference type="PANTHER" id="PTHR43739">
    <property type="entry name" value="XYLOGLUCANASE (EUROFUNG)"/>
    <property type="match status" value="1"/>
</dbReference>
<keyword evidence="1" id="KW-0677">Repeat</keyword>
<keyword evidence="3" id="KW-0732">Signal</keyword>
<name>F4KVL3_HALH1</name>
<dbReference type="EMBL" id="CP002691">
    <property type="protein sequence ID" value="AEE52470.1"/>
    <property type="molecule type" value="Genomic_DNA"/>
</dbReference>
<feature type="signal peptide" evidence="3">
    <location>
        <begin position="1"/>
        <end position="20"/>
    </location>
</feature>
<organism evidence="5 6">
    <name type="scientific">Haliscomenobacter hydrossis (strain ATCC 27775 / DSM 1100 / LMG 10767 / O)</name>
    <dbReference type="NCBI Taxonomy" id="760192"/>
    <lineage>
        <taxon>Bacteria</taxon>
        <taxon>Pseudomonadati</taxon>
        <taxon>Bacteroidota</taxon>
        <taxon>Saprospiria</taxon>
        <taxon>Saprospirales</taxon>
        <taxon>Haliscomenobacteraceae</taxon>
        <taxon>Haliscomenobacter</taxon>
    </lineage>
</organism>
<evidence type="ECO:0000256" key="2">
    <source>
        <dbReference type="SAM" id="MobiDB-lite"/>
    </source>
</evidence>
<feature type="region of interest" description="Disordered" evidence="2">
    <location>
        <begin position="26"/>
        <end position="45"/>
    </location>
</feature>
<dbReference type="RefSeq" id="WP_013767008.1">
    <property type="nucleotide sequence ID" value="NC_015510.1"/>
</dbReference>
<evidence type="ECO:0000256" key="1">
    <source>
        <dbReference type="ARBA" id="ARBA00022737"/>
    </source>
</evidence>
<dbReference type="KEGG" id="hhy:Halhy_4634"/>
<feature type="domain" description="Sortilin N-terminal" evidence="4">
    <location>
        <begin position="247"/>
        <end position="369"/>
    </location>
</feature>
<reference key="2">
    <citation type="submission" date="2011-04" db="EMBL/GenBank/DDBJ databases">
        <title>Complete sequence of chromosome of Haliscomenobacter hydrossis DSM 1100.</title>
        <authorList>
            <consortium name="US DOE Joint Genome Institute (JGI-PGF)"/>
            <person name="Lucas S."/>
            <person name="Han J."/>
            <person name="Lapidus A."/>
            <person name="Bruce D."/>
            <person name="Goodwin L."/>
            <person name="Pitluck S."/>
            <person name="Peters L."/>
            <person name="Kyrpides N."/>
            <person name="Mavromatis K."/>
            <person name="Ivanova N."/>
            <person name="Ovchinnikova G."/>
            <person name="Pagani I."/>
            <person name="Daligault H."/>
            <person name="Detter J.C."/>
            <person name="Han C."/>
            <person name="Land M."/>
            <person name="Hauser L."/>
            <person name="Markowitz V."/>
            <person name="Cheng J.-F."/>
            <person name="Hugenholtz P."/>
            <person name="Woyke T."/>
            <person name="Wu D."/>
            <person name="Verbarg S."/>
            <person name="Frueling A."/>
            <person name="Brambilla E."/>
            <person name="Klenk H.-P."/>
            <person name="Eisen J.A."/>
        </authorList>
    </citation>
    <scope>NUCLEOTIDE SEQUENCE</scope>
    <source>
        <strain>DSM 1100</strain>
    </source>
</reference>
<dbReference type="AlphaFoldDB" id="F4KVL3"/>
<dbReference type="PANTHER" id="PTHR43739:SF5">
    <property type="entry name" value="EXO-ALPHA-SIALIDASE"/>
    <property type="match status" value="1"/>
</dbReference>
<evidence type="ECO:0000313" key="5">
    <source>
        <dbReference type="EMBL" id="AEE52470.1"/>
    </source>
</evidence>
<accession>F4KVL3</accession>
<keyword evidence="6" id="KW-1185">Reference proteome</keyword>
<dbReference type="InterPro" id="IPR015943">
    <property type="entry name" value="WD40/YVTN_repeat-like_dom_sf"/>
</dbReference>
<dbReference type="CDD" id="cd15482">
    <property type="entry name" value="Sialidase_non-viral"/>
    <property type="match status" value="1"/>
</dbReference>
<feature type="chain" id="PRO_5003310290" evidence="3">
    <location>
        <begin position="21"/>
        <end position="1100"/>
    </location>
</feature>
<dbReference type="eggNOG" id="COG4447">
    <property type="taxonomic scope" value="Bacteria"/>
</dbReference>
<dbReference type="Proteomes" id="UP000008461">
    <property type="component" value="Chromosome"/>
</dbReference>
<dbReference type="Pfam" id="PF15902">
    <property type="entry name" value="Sortilin-Vps10"/>
    <property type="match status" value="1"/>
</dbReference>
<evidence type="ECO:0000313" key="6">
    <source>
        <dbReference type="Proteomes" id="UP000008461"/>
    </source>
</evidence>
<dbReference type="GO" id="GO:0010411">
    <property type="term" value="P:xyloglucan metabolic process"/>
    <property type="evidence" value="ECO:0007669"/>
    <property type="project" value="TreeGrafter"/>
</dbReference>
<dbReference type="Gene3D" id="2.130.10.10">
    <property type="entry name" value="YVTN repeat-like/Quinoprotein amine dehydrogenase"/>
    <property type="match status" value="4"/>
</dbReference>
<dbReference type="OrthoDB" id="9757809at2"/>
<evidence type="ECO:0000256" key="3">
    <source>
        <dbReference type="SAM" id="SignalP"/>
    </source>
</evidence>
<dbReference type="HOGENOM" id="CLU_004847_0_0_10"/>
<reference evidence="5 6" key="1">
    <citation type="journal article" date="2011" name="Stand. Genomic Sci.">
        <title>Complete genome sequence of Haliscomenobacter hydrossis type strain (O).</title>
        <authorList>
            <consortium name="US DOE Joint Genome Institute (JGI-PGF)"/>
            <person name="Daligault H."/>
            <person name="Lapidus A."/>
            <person name="Zeytun A."/>
            <person name="Nolan M."/>
            <person name="Lucas S."/>
            <person name="Del Rio T.G."/>
            <person name="Tice H."/>
            <person name="Cheng J.F."/>
            <person name="Tapia R."/>
            <person name="Han C."/>
            <person name="Goodwin L."/>
            <person name="Pitluck S."/>
            <person name="Liolios K."/>
            <person name="Pagani I."/>
            <person name="Ivanova N."/>
            <person name="Huntemann M."/>
            <person name="Mavromatis K."/>
            <person name="Mikhailova N."/>
            <person name="Pati A."/>
            <person name="Chen A."/>
            <person name="Palaniappan K."/>
            <person name="Land M."/>
            <person name="Hauser L."/>
            <person name="Brambilla E.M."/>
            <person name="Rohde M."/>
            <person name="Verbarg S."/>
            <person name="Goker M."/>
            <person name="Bristow J."/>
            <person name="Eisen J.A."/>
            <person name="Markowitz V."/>
            <person name="Hugenholtz P."/>
            <person name="Kyrpides N.C."/>
            <person name="Klenk H.P."/>
            <person name="Woyke T."/>
        </authorList>
    </citation>
    <scope>NUCLEOTIDE SEQUENCE [LARGE SCALE GENOMIC DNA]</scope>
    <source>
        <strain evidence="6">ATCC 27775 / DSM 1100 / LMG 10767 / O</strain>
    </source>
</reference>
<dbReference type="InterPro" id="IPR052025">
    <property type="entry name" value="Xyloglucanase_GH74"/>
</dbReference>
<dbReference type="InterPro" id="IPR036278">
    <property type="entry name" value="Sialidase_sf"/>
</dbReference>
<evidence type="ECO:0000259" key="4">
    <source>
        <dbReference type="Pfam" id="PF15902"/>
    </source>
</evidence>
<dbReference type="STRING" id="760192.Halhy_4634"/>
<dbReference type="GO" id="GO:0016787">
    <property type="term" value="F:hydrolase activity"/>
    <property type="evidence" value="ECO:0007669"/>
    <property type="project" value="UniProtKB-KW"/>
</dbReference>
<proteinExistence type="predicted"/>
<keyword evidence="5" id="KW-0378">Hydrolase</keyword>
<gene>
    <name evidence="5" type="ordered locus">Halhy_4634</name>
</gene>
<protein>
    <submittedName>
        <fullName evidence="5">Glycosyl hydrolase BNR repeat-containing protein</fullName>
    </submittedName>
</protein>